<gene>
    <name evidence="12" type="ORF">J437_LFUL002671</name>
</gene>
<dbReference type="PANTHER" id="PTHR13710">
    <property type="entry name" value="DNA HELICASE RECQ FAMILY MEMBER"/>
    <property type="match status" value="1"/>
</dbReference>
<dbReference type="InterPro" id="IPR036390">
    <property type="entry name" value="WH_DNA-bd_sf"/>
</dbReference>
<dbReference type="NCBIfam" id="TIGR00614">
    <property type="entry name" value="recQ_fam"/>
    <property type="match status" value="1"/>
</dbReference>
<comment type="similarity">
    <text evidence="2 9">Belongs to the helicase family. RecQ subfamily.</text>
</comment>
<dbReference type="PROSITE" id="PS51194">
    <property type="entry name" value="HELICASE_CTER"/>
    <property type="match status" value="1"/>
</dbReference>
<dbReference type="InterPro" id="IPR001650">
    <property type="entry name" value="Helicase_C-like"/>
</dbReference>
<evidence type="ECO:0000256" key="4">
    <source>
        <dbReference type="ARBA" id="ARBA00022806"/>
    </source>
</evidence>
<dbReference type="InterPro" id="IPR044876">
    <property type="entry name" value="HRDC_dom_sf"/>
</dbReference>
<name>A0A8K0JWY6_LADFU</name>
<dbReference type="Gene3D" id="1.10.150.80">
    <property type="entry name" value="HRDC domain"/>
    <property type="match status" value="1"/>
</dbReference>
<evidence type="ECO:0000313" key="12">
    <source>
        <dbReference type="EMBL" id="KAG8224215.1"/>
    </source>
</evidence>
<dbReference type="SUPFAM" id="SSF47819">
    <property type="entry name" value="HRDC-like"/>
    <property type="match status" value="1"/>
</dbReference>
<keyword evidence="5" id="KW-0238">DNA-binding</keyword>
<evidence type="ECO:0000256" key="7">
    <source>
        <dbReference type="ARBA" id="ARBA00034617"/>
    </source>
</evidence>
<keyword evidence="4 9" id="KW-0347">Helicase</keyword>
<dbReference type="InterPro" id="IPR004589">
    <property type="entry name" value="DNA_helicase_ATP-dep_RecQ"/>
</dbReference>
<organism evidence="12 13">
    <name type="scientific">Ladona fulva</name>
    <name type="common">Scarce chaser dragonfly</name>
    <name type="synonym">Libellula fulva</name>
    <dbReference type="NCBI Taxonomy" id="123851"/>
    <lineage>
        <taxon>Eukaryota</taxon>
        <taxon>Metazoa</taxon>
        <taxon>Ecdysozoa</taxon>
        <taxon>Arthropoda</taxon>
        <taxon>Hexapoda</taxon>
        <taxon>Insecta</taxon>
        <taxon>Pterygota</taxon>
        <taxon>Palaeoptera</taxon>
        <taxon>Odonata</taxon>
        <taxon>Epiprocta</taxon>
        <taxon>Anisoptera</taxon>
        <taxon>Libelluloidea</taxon>
        <taxon>Libellulidae</taxon>
        <taxon>Ladona</taxon>
    </lineage>
</organism>
<dbReference type="GO" id="GO:0005694">
    <property type="term" value="C:chromosome"/>
    <property type="evidence" value="ECO:0007669"/>
    <property type="project" value="TreeGrafter"/>
</dbReference>
<proteinExistence type="inferred from homology"/>
<dbReference type="PROSITE" id="PS50967">
    <property type="entry name" value="HRDC"/>
    <property type="match status" value="1"/>
</dbReference>
<dbReference type="Pfam" id="PF16124">
    <property type="entry name" value="RecQ_Zn_bind"/>
    <property type="match status" value="1"/>
</dbReference>
<dbReference type="InterPro" id="IPR018982">
    <property type="entry name" value="RQC_domain"/>
</dbReference>
<dbReference type="SUPFAM" id="SSF52540">
    <property type="entry name" value="P-loop containing nucleoside triphosphate hydrolases"/>
    <property type="match status" value="1"/>
</dbReference>
<comment type="catalytic activity">
    <reaction evidence="7 9">
        <text>Couples ATP hydrolysis with the unwinding of duplex DNA by translocating in the 3'-5' direction.</text>
        <dbReference type="EC" id="5.6.2.4"/>
    </reaction>
</comment>
<dbReference type="EC" id="5.6.2.4" evidence="9"/>
<dbReference type="Gene3D" id="1.10.10.10">
    <property type="entry name" value="Winged helix-like DNA-binding domain superfamily/Winged helix DNA-binding domain"/>
    <property type="match status" value="1"/>
</dbReference>
<feature type="domain" description="HRDC" evidence="10">
    <location>
        <begin position="362"/>
        <end position="442"/>
    </location>
</feature>
<protein>
    <recommendedName>
        <fullName evidence="9">ATP-dependent DNA helicase</fullName>
        <ecNumber evidence="9">5.6.2.4</ecNumber>
    </recommendedName>
</protein>
<accession>A0A8K0JWY6</accession>
<keyword evidence="13" id="KW-1185">Reference proteome</keyword>
<dbReference type="GO" id="GO:0009378">
    <property type="term" value="F:four-way junction helicase activity"/>
    <property type="evidence" value="ECO:0007669"/>
    <property type="project" value="TreeGrafter"/>
</dbReference>
<dbReference type="Pfam" id="PF00570">
    <property type="entry name" value="HRDC"/>
    <property type="match status" value="1"/>
</dbReference>
<dbReference type="GO" id="GO:0005634">
    <property type="term" value="C:nucleus"/>
    <property type="evidence" value="ECO:0007669"/>
    <property type="project" value="UniProtKB-SubCell"/>
</dbReference>
<dbReference type="SMART" id="SM00490">
    <property type="entry name" value="HELICc"/>
    <property type="match status" value="1"/>
</dbReference>
<dbReference type="Pfam" id="PF00271">
    <property type="entry name" value="Helicase_C"/>
    <property type="match status" value="1"/>
</dbReference>
<dbReference type="InterPro" id="IPR032284">
    <property type="entry name" value="RecQ_Zn-bd"/>
</dbReference>
<evidence type="ECO:0000259" key="10">
    <source>
        <dbReference type="PROSITE" id="PS50967"/>
    </source>
</evidence>
<evidence type="ECO:0000256" key="2">
    <source>
        <dbReference type="ARBA" id="ARBA00005446"/>
    </source>
</evidence>
<evidence type="ECO:0000256" key="9">
    <source>
        <dbReference type="RuleBase" id="RU364117"/>
    </source>
</evidence>
<comment type="cofactor">
    <cofactor evidence="1">
        <name>Zn(2+)</name>
        <dbReference type="ChEBI" id="CHEBI:29105"/>
    </cofactor>
</comment>
<keyword evidence="9" id="KW-0539">Nucleus</keyword>
<sequence length="497" mass="55895">MRNHLVKNNRGHGVSCDEYHAGLKLEVRKRVHEEFVKDKIKVIVATVAFGMGIDKPDVRFIIHYGVPQDIESYYQEIGRAGRDGLPASCLIFYASGDFVLNRHFSSTIGNPQFRKHKEEMIDLIESYLETSECRRKLLLSHFSKEEVENFGDRPLSSICCDNCTRKLAMKNAGIKEKNTLGLDSLGRYDFTEDARMIIGAINALGGYYGFGVPIMFLRGSKSDKIKSNLMSDPLYGKGKDKPDEYWKILGRLLLREGYIDENSKTPFRNFGKKSFPIVTVSVSAKGKKFLSSWNENPKSDKEKPKILLIPSSKMVNLLKRQSKEISRSHGGSHMLLPSLPSEILSCPSKSEDLSSSESEIDLPAQHKLYAELIKLRNALAVVNDCMPYMVAPDTSLLGMAKLRPSNLENLKKVDGLNEAKIQKFGNAFVDKIVKFCQQNSLQLDNQVGVSSVSSDQQRGGCSIEDQVLTSCLTDTVRCTYVAFQLQQRDLKDIEKLR</sequence>
<dbReference type="InterPro" id="IPR036388">
    <property type="entry name" value="WH-like_DNA-bd_sf"/>
</dbReference>
<keyword evidence="6" id="KW-0413">Isomerase</keyword>
<dbReference type="GO" id="GO:0006260">
    <property type="term" value="P:DNA replication"/>
    <property type="evidence" value="ECO:0007669"/>
    <property type="project" value="InterPro"/>
</dbReference>
<feature type="domain" description="Helicase C-terminal" evidence="11">
    <location>
        <begin position="1"/>
        <end position="124"/>
    </location>
</feature>
<evidence type="ECO:0000256" key="3">
    <source>
        <dbReference type="ARBA" id="ARBA00022801"/>
    </source>
</evidence>
<dbReference type="GO" id="GO:0043138">
    <property type="term" value="F:3'-5' DNA helicase activity"/>
    <property type="evidence" value="ECO:0007669"/>
    <property type="project" value="UniProtKB-EC"/>
</dbReference>
<evidence type="ECO:0000256" key="6">
    <source>
        <dbReference type="ARBA" id="ARBA00023235"/>
    </source>
</evidence>
<dbReference type="Pfam" id="PF09382">
    <property type="entry name" value="RQC"/>
    <property type="match status" value="1"/>
</dbReference>
<dbReference type="OrthoDB" id="10261556at2759"/>
<dbReference type="InterPro" id="IPR027417">
    <property type="entry name" value="P-loop_NTPase"/>
</dbReference>
<dbReference type="GO" id="GO:0005524">
    <property type="term" value="F:ATP binding"/>
    <property type="evidence" value="ECO:0007669"/>
    <property type="project" value="UniProtKB-KW"/>
</dbReference>
<dbReference type="InterPro" id="IPR010997">
    <property type="entry name" value="HRDC-like_sf"/>
</dbReference>
<reference evidence="12" key="1">
    <citation type="submission" date="2013-04" db="EMBL/GenBank/DDBJ databases">
        <authorList>
            <person name="Qu J."/>
            <person name="Murali S.C."/>
            <person name="Bandaranaike D."/>
            <person name="Bellair M."/>
            <person name="Blankenburg K."/>
            <person name="Chao H."/>
            <person name="Dinh H."/>
            <person name="Doddapaneni H."/>
            <person name="Downs B."/>
            <person name="Dugan-Rocha S."/>
            <person name="Elkadiri S."/>
            <person name="Gnanaolivu R.D."/>
            <person name="Hernandez B."/>
            <person name="Javaid M."/>
            <person name="Jayaseelan J.C."/>
            <person name="Lee S."/>
            <person name="Li M."/>
            <person name="Ming W."/>
            <person name="Munidasa M."/>
            <person name="Muniz J."/>
            <person name="Nguyen L."/>
            <person name="Ongeri F."/>
            <person name="Osuji N."/>
            <person name="Pu L.-L."/>
            <person name="Puazo M."/>
            <person name="Qu C."/>
            <person name="Quiroz J."/>
            <person name="Raj R."/>
            <person name="Weissenberger G."/>
            <person name="Xin Y."/>
            <person name="Zou X."/>
            <person name="Han Y."/>
            <person name="Richards S."/>
            <person name="Worley K."/>
            <person name="Muzny D."/>
            <person name="Gibbs R."/>
        </authorList>
    </citation>
    <scope>NUCLEOTIDE SEQUENCE</scope>
    <source>
        <strain evidence="12">Sampled in the wild</strain>
    </source>
</reference>
<keyword evidence="9" id="KW-0547">Nucleotide-binding</keyword>
<keyword evidence="3 9" id="KW-0378">Hydrolase</keyword>
<dbReference type="SMART" id="SM00341">
    <property type="entry name" value="HRDC"/>
    <property type="match status" value="1"/>
</dbReference>
<dbReference type="GO" id="GO:0003677">
    <property type="term" value="F:DNA binding"/>
    <property type="evidence" value="ECO:0007669"/>
    <property type="project" value="UniProtKB-KW"/>
</dbReference>
<dbReference type="GO" id="GO:0016787">
    <property type="term" value="F:hydrolase activity"/>
    <property type="evidence" value="ECO:0007669"/>
    <property type="project" value="UniProtKB-KW"/>
</dbReference>
<evidence type="ECO:0000259" key="11">
    <source>
        <dbReference type="PROSITE" id="PS51194"/>
    </source>
</evidence>
<evidence type="ECO:0000256" key="5">
    <source>
        <dbReference type="ARBA" id="ARBA00023125"/>
    </source>
</evidence>
<dbReference type="GO" id="GO:0005737">
    <property type="term" value="C:cytoplasm"/>
    <property type="evidence" value="ECO:0007669"/>
    <property type="project" value="TreeGrafter"/>
</dbReference>
<dbReference type="EMBL" id="KZ308188">
    <property type="protein sequence ID" value="KAG8224215.1"/>
    <property type="molecule type" value="Genomic_DNA"/>
</dbReference>
<dbReference type="Gene3D" id="3.40.50.300">
    <property type="entry name" value="P-loop containing nucleotide triphosphate hydrolases"/>
    <property type="match status" value="1"/>
</dbReference>
<dbReference type="Proteomes" id="UP000792457">
    <property type="component" value="Unassembled WGS sequence"/>
</dbReference>
<comment type="subcellular location">
    <subcellularLocation>
        <location evidence="9">Nucleus</location>
    </subcellularLocation>
</comment>
<evidence type="ECO:0000256" key="8">
    <source>
        <dbReference type="ARBA" id="ARBA00049360"/>
    </source>
</evidence>
<dbReference type="GO" id="GO:0000724">
    <property type="term" value="P:double-strand break repair via homologous recombination"/>
    <property type="evidence" value="ECO:0007669"/>
    <property type="project" value="TreeGrafter"/>
</dbReference>
<dbReference type="SMART" id="SM00956">
    <property type="entry name" value="RQC"/>
    <property type="match status" value="1"/>
</dbReference>
<comment type="caution">
    <text evidence="12">The sequence shown here is derived from an EMBL/GenBank/DDBJ whole genome shotgun (WGS) entry which is preliminary data.</text>
</comment>
<dbReference type="InterPro" id="IPR002121">
    <property type="entry name" value="HRDC_dom"/>
</dbReference>
<evidence type="ECO:0000313" key="13">
    <source>
        <dbReference type="Proteomes" id="UP000792457"/>
    </source>
</evidence>
<dbReference type="AlphaFoldDB" id="A0A8K0JWY6"/>
<reference evidence="12" key="2">
    <citation type="submission" date="2017-10" db="EMBL/GenBank/DDBJ databases">
        <title>Ladona fulva Genome sequencing and assembly.</title>
        <authorList>
            <person name="Murali S."/>
            <person name="Richards S."/>
            <person name="Bandaranaike D."/>
            <person name="Bellair M."/>
            <person name="Blankenburg K."/>
            <person name="Chao H."/>
            <person name="Dinh H."/>
            <person name="Doddapaneni H."/>
            <person name="Dugan-Rocha S."/>
            <person name="Elkadiri S."/>
            <person name="Gnanaolivu R."/>
            <person name="Hernandez B."/>
            <person name="Skinner E."/>
            <person name="Javaid M."/>
            <person name="Lee S."/>
            <person name="Li M."/>
            <person name="Ming W."/>
            <person name="Munidasa M."/>
            <person name="Muniz J."/>
            <person name="Nguyen L."/>
            <person name="Hughes D."/>
            <person name="Osuji N."/>
            <person name="Pu L.-L."/>
            <person name="Puazo M."/>
            <person name="Qu C."/>
            <person name="Quiroz J."/>
            <person name="Raj R."/>
            <person name="Weissenberger G."/>
            <person name="Xin Y."/>
            <person name="Zou X."/>
            <person name="Han Y."/>
            <person name="Worley K."/>
            <person name="Muzny D."/>
            <person name="Gibbs R."/>
        </authorList>
    </citation>
    <scope>NUCLEOTIDE SEQUENCE</scope>
    <source>
        <strain evidence="12">Sampled in the wild</strain>
    </source>
</reference>
<evidence type="ECO:0000256" key="1">
    <source>
        <dbReference type="ARBA" id="ARBA00001947"/>
    </source>
</evidence>
<dbReference type="SUPFAM" id="SSF46785">
    <property type="entry name" value="Winged helix' DNA-binding domain"/>
    <property type="match status" value="1"/>
</dbReference>
<dbReference type="PANTHER" id="PTHR13710:SF120">
    <property type="entry name" value="BIFUNCTIONAL 3'-5' EXONUCLEASE_ATP-DEPENDENT HELICASE WRN"/>
    <property type="match status" value="1"/>
</dbReference>
<comment type="catalytic activity">
    <reaction evidence="8 9">
        <text>ATP + H2O = ADP + phosphate + H(+)</text>
        <dbReference type="Rhea" id="RHEA:13065"/>
        <dbReference type="ChEBI" id="CHEBI:15377"/>
        <dbReference type="ChEBI" id="CHEBI:15378"/>
        <dbReference type="ChEBI" id="CHEBI:30616"/>
        <dbReference type="ChEBI" id="CHEBI:43474"/>
        <dbReference type="ChEBI" id="CHEBI:456216"/>
    </reaction>
</comment>
<keyword evidence="9" id="KW-0067">ATP-binding</keyword>